<dbReference type="AlphaFoldDB" id="A0A8J2KBY8"/>
<organism evidence="2 3">
    <name type="scientific">Allacma fusca</name>
    <dbReference type="NCBI Taxonomy" id="39272"/>
    <lineage>
        <taxon>Eukaryota</taxon>
        <taxon>Metazoa</taxon>
        <taxon>Ecdysozoa</taxon>
        <taxon>Arthropoda</taxon>
        <taxon>Hexapoda</taxon>
        <taxon>Collembola</taxon>
        <taxon>Symphypleona</taxon>
        <taxon>Sminthuridae</taxon>
        <taxon>Allacma</taxon>
    </lineage>
</organism>
<evidence type="ECO:0000313" key="3">
    <source>
        <dbReference type="Proteomes" id="UP000708208"/>
    </source>
</evidence>
<sequence length="134" mass="13570">MTLPAGQSVSVTFTNLFTLITNFLTGKGASFQNLFKKGNLQGMIRNVTGVRNFNLSQQLGNGLFGGAQFPGTSQGTKVGTTNLMTVLLSSLANSSGPKAGGSGTGQGSNSQRQGGLLGGFAGTNTGGNGFFNRG</sequence>
<proteinExistence type="predicted"/>
<protein>
    <submittedName>
        <fullName evidence="2">Uncharacterized protein</fullName>
    </submittedName>
</protein>
<feature type="compositionally biased region" description="Gly residues" evidence="1">
    <location>
        <begin position="115"/>
        <end position="134"/>
    </location>
</feature>
<gene>
    <name evidence="2" type="ORF">AFUS01_LOCUS21905</name>
</gene>
<name>A0A8J2KBY8_9HEXA</name>
<evidence type="ECO:0000256" key="1">
    <source>
        <dbReference type="SAM" id="MobiDB-lite"/>
    </source>
</evidence>
<comment type="caution">
    <text evidence="2">The sequence shown here is derived from an EMBL/GenBank/DDBJ whole genome shotgun (WGS) entry which is preliminary data.</text>
</comment>
<dbReference type="Proteomes" id="UP000708208">
    <property type="component" value="Unassembled WGS sequence"/>
</dbReference>
<dbReference type="EMBL" id="CAJVCH010249368">
    <property type="protein sequence ID" value="CAG7733462.1"/>
    <property type="molecule type" value="Genomic_DNA"/>
</dbReference>
<evidence type="ECO:0000313" key="2">
    <source>
        <dbReference type="EMBL" id="CAG7733462.1"/>
    </source>
</evidence>
<reference evidence="2" key="1">
    <citation type="submission" date="2021-06" db="EMBL/GenBank/DDBJ databases">
        <authorList>
            <person name="Hodson N. C."/>
            <person name="Mongue J. A."/>
            <person name="Jaron S. K."/>
        </authorList>
    </citation>
    <scope>NUCLEOTIDE SEQUENCE</scope>
</reference>
<feature type="region of interest" description="Disordered" evidence="1">
    <location>
        <begin position="94"/>
        <end position="134"/>
    </location>
</feature>
<accession>A0A8J2KBY8</accession>
<keyword evidence="3" id="KW-1185">Reference proteome</keyword>